<gene>
    <name evidence="5" type="ORF">DVS28_a4044</name>
</gene>
<accession>A0A346Y2L5</accession>
<dbReference type="PANTHER" id="PTHR44757">
    <property type="entry name" value="DIGUANYLATE CYCLASE DGCP"/>
    <property type="match status" value="1"/>
</dbReference>
<dbReference type="NCBIfam" id="TIGR00254">
    <property type="entry name" value="GGDEF"/>
    <property type="match status" value="1"/>
</dbReference>
<organism evidence="5 6">
    <name type="scientific">Euzebya pacifica</name>
    <dbReference type="NCBI Taxonomy" id="1608957"/>
    <lineage>
        <taxon>Bacteria</taxon>
        <taxon>Bacillati</taxon>
        <taxon>Actinomycetota</taxon>
        <taxon>Nitriliruptoria</taxon>
        <taxon>Euzebyales</taxon>
    </lineage>
</organism>
<proteinExistence type="predicted"/>
<dbReference type="InterPro" id="IPR000160">
    <property type="entry name" value="GGDEF_dom"/>
</dbReference>
<dbReference type="InterPro" id="IPR043128">
    <property type="entry name" value="Rev_trsase/Diguanyl_cyclase"/>
</dbReference>
<dbReference type="CDD" id="cd01948">
    <property type="entry name" value="EAL"/>
    <property type="match status" value="1"/>
</dbReference>
<dbReference type="SMART" id="SM00267">
    <property type="entry name" value="GGDEF"/>
    <property type="match status" value="1"/>
</dbReference>
<dbReference type="AlphaFoldDB" id="A0A346Y2L5"/>
<dbReference type="InterPro" id="IPR001633">
    <property type="entry name" value="EAL_dom"/>
</dbReference>
<dbReference type="CDD" id="cd01949">
    <property type="entry name" value="GGDEF"/>
    <property type="match status" value="1"/>
</dbReference>
<dbReference type="InterPro" id="IPR000014">
    <property type="entry name" value="PAS"/>
</dbReference>
<evidence type="ECO:0000313" key="6">
    <source>
        <dbReference type="Proteomes" id="UP000264006"/>
    </source>
</evidence>
<dbReference type="Gene3D" id="3.30.450.20">
    <property type="entry name" value="PAS domain"/>
    <property type="match status" value="1"/>
</dbReference>
<dbReference type="InterPro" id="IPR052155">
    <property type="entry name" value="Biofilm_reg_signaling"/>
</dbReference>
<dbReference type="KEGG" id="euz:DVS28_a4044"/>
<dbReference type="PROSITE" id="PS50887">
    <property type="entry name" value="GGDEF"/>
    <property type="match status" value="1"/>
</dbReference>
<evidence type="ECO:0000259" key="4">
    <source>
        <dbReference type="PROSITE" id="PS50887"/>
    </source>
</evidence>
<dbReference type="Gene3D" id="3.30.70.270">
    <property type="match status" value="1"/>
</dbReference>
<dbReference type="PANTHER" id="PTHR44757:SF2">
    <property type="entry name" value="BIOFILM ARCHITECTURE MAINTENANCE PROTEIN MBAA"/>
    <property type="match status" value="1"/>
</dbReference>
<dbReference type="CDD" id="cd00130">
    <property type="entry name" value="PAS"/>
    <property type="match status" value="1"/>
</dbReference>
<dbReference type="NCBIfam" id="TIGR00229">
    <property type="entry name" value="sensory_box"/>
    <property type="match status" value="1"/>
</dbReference>
<dbReference type="SUPFAM" id="SSF55073">
    <property type="entry name" value="Nucleotide cyclase"/>
    <property type="match status" value="1"/>
</dbReference>
<dbReference type="InterPro" id="IPR000700">
    <property type="entry name" value="PAS-assoc_C"/>
</dbReference>
<dbReference type="PROSITE" id="PS50883">
    <property type="entry name" value="EAL"/>
    <property type="match status" value="1"/>
</dbReference>
<reference evidence="5 6" key="1">
    <citation type="submission" date="2018-09" db="EMBL/GenBank/DDBJ databases">
        <title>Complete genome sequence of Euzebya sp. DY32-46 isolated from seawater of Pacific Ocean.</title>
        <authorList>
            <person name="Xu L."/>
            <person name="Wu Y.-H."/>
            <person name="Xu X.-W."/>
        </authorList>
    </citation>
    <scope>NUCLEOTIDE SEQUENCE [LARGE SCALE GENOMIC DNA]</scope>
    <source>
        <strain evidence="5 6">DY32-46</strain>
    </source>
</reference>
<dbReference type="Proteomes" id="UP000264006">
    <property type="component" value="Chromosome"/>
</dbReference>
<feature type="region of interest" description="Disordered" evidence="1">
    <location>
        <begin position="596"/>
        <end position="620"/>
    </location>
</feature>
<dbReference type="SUPFAM" id="SSF55785">
    <property type="entry name" value="PYP-like sensor domain (PAS domain)"/>
    <property type="match status" value="1"/>
</dbReference>
<feature type="domain" description="EAL" evidence="3">
    <location>
        <begin position="342"/>
        <end position="596"/>
    </location>
</feature>
<protein>
    <submittedName>
        <fullName evidence="5">Diguanylate cyclase/phosphodiesterase (GGDEF &amp; EAL domains) with PAS/PAC sensor(S)</fullName>
    </submittedName>
</protein>
<dbReference type="Pfam" id="PF00990">
    <property type="entry name" value="GGDEF"/>
    <property type="match status" value="1"/>
</dbReference>
<dbReference type="SUPFAM" id="SSF141868">
    <property type="entry name" value="EAL domain-like"/>
    <property type="match status" value="1"/>
</dbReference>
<feature type="domain" description="GGDEF" evidence="4">
    <location>
        <begin position="200"/>
        <end position="333"/>
    </location>
</feature>
<feature type="domain" description="PAC" evidence="2">
    <location>
        <begin position="118"/>
        <end position="169"/>
    </location>
</feature>
<name>A0A346Y2L5_9ACTN</name>
<dbReference type="InterPro" id="IPR035919">
    <property type="entry name" value="EAL_sf"/>
</dbReference>
<evidence type="ECO:0000256" key="1">
    <source>
        <dbReference type="SAM" id="MobiDB-lite"/>
    </source>
</evidence>
<evidence type="ECO:0000259" key="2">
    <source>
        <dbReference type="PROSITE" id="PS50113"/>
    </source>
</evidence>
<dbReference type="InterPro" id="IPR029787">
    <property type="entry name" value="Nucleotide_cyclase"/>
</dbReference>
<dbReference type="InterPro" id="IPR035965">
    <property type="entry name" value="PAS-like_dom_sf"/>
</dbReference>
<dbReference type="SMART" id="SM00052">
    <property type="entry name" value="EAL"/>
    <property type="match status" value="1"/>
</dbReference>
<evidence type="ECO:0000313" key="5">
    <source>
        <dbReference type="EMBL" id="AXV08712.1"/>
    </source>
</evidence>
<keyword evidence="6" id="KW-1185">Reference proteome</keyword>
<evidence type="ECO:0000259" key="3">
    <source>
        <dbReference type="PROSITE" id="PS50883"/>
    </source>
</evidence>
<sequence length="620" mass="66170">MAVALRGGLTPLTAAALVVSVGLLTWRAARVAHQHATLVGAVDSDRRRLRTLLGDVADQVVICDDHGLVTEVVGAGNGAMLSTSGLVGTRMLDLVHESDRASALAAMEGALSQRGRSTPWEGRVRVPGGLTAWVNAAVVDRRDDPDVRGLVVTFRDVTVRRAAEQELERLAHFDPLTGLPSRATLVADLRAALLHASPTHPVSVLYCDLDRLKVVNDSLGHHTGDLLIAAVAKRWTDALPGHTTLSRFGGDEFVVLVPHVEDGPGPAAVADAMVAALDQSIVVAGYELTVTASIGLATVIDRDKAAEDVLRDADAALYEAKTGGRNRVVEFDTDMGDAAVERLLLESDLRSALRSGLIEVHLQPIMDLATRRPSSFEALLRWEHPVRGWVRPDKIVHVAEETGLIVELGNVVLELSCQAIAWMRDLLGTPVKVAVNTSPLQLARAEFMSTVDEVLRRYDLPASALVIEVTEGILLDPAGQGRATLQALHHRGIGISLDDFGTGYSSLSYLGTFPLDQLKLDRTITNGATETATGLAVLRGVLHMTEQLGLPVVAEGLETEEQIAQLTALGATHGQGWGFAAAMPVSEAIRWARRWASDETGDQGSDDRGAPRAGISDDQP</sequence>
<dbReference type="EMBL" id="CP031165">
    <property type="protein sequence ID" value="AXV08712.1"/>
    <property type="molecule type" value="Genomic_DNA"/>
</dbReference>
<dbReference type="Pfam" id="PF00563">
    <property type="entry name" value="EAL"/>
    <property type="match status" value="1"/>
</dbReference>
<dbReference type="Gene3D" id="3.20.20.450">
    <property type="entry name" value="EAL domain"/>
    <property type="match status" value="1"/>
</dbReference>
<dbReference type="PROSITE" id="PS50113">
    <property type="entry name" value="PAC"/>
    <property type="match status" value="1"/>
</dbReference>